<keyword evidence="1" id="KW-1133">Transmembrane helix</keyword>
<sequence>MNRQRGFLALPVAVAFIVIFGLIFDNWWIGLGIGIAMFFAFQGTKKKA</sequence>
<keyword evidence="1" id="KW-0812">Transmembrane</keyword>
<gene>
    <name evidence="2" type="ORF">NCTC13163_00519</name>
</gene>
<dbReference type="RefSeq" id="WP_167601145.1">
    <property type="nucleotide sequence ID" value="NZ_UGGP01000001.1"/>
</dbReference>
<organism evidence="2 3">
    <name type="scientific">Exiguobacterium aurantiacum</name>
    <dbReference type="NCBI Taxonomy" id="33987"/>
    <lineage>
        <taxon>Bacteria</taxon>
        <taxon>Bacillati</taxon>
        <taxon>Bacillota</taxon>
        <taxon>Bacilli</taxon>
        <taxon>Bacillales</taxon>
        <taxon>Bacillales Family XII. Incertae Sedis</taxon>
        <taxon>Exiguobacterium</taxon>
    </lineage>
</organism>
<protein>
    <submittedName>
        <fullName evidence="2">Uncharacterized protein</fullName>
    </submittedName>
</protein>
<proteinExistence type="predicted"/>
<keyword evidence="1" id="KW-0472">Membrane</keyword>
<feature type="transmembrane region" description="Helical" evidence="1">
    <location>
        <begin position="12"/>
        <end position="41"/>
    </location>
</feature>
<dbReference type="EMBL" id="UGGP01000001">
    <property type="protein sequence ID" value="STO07174.1"/>
    <property type="molecule type" value="Genomic_DNA"/>
</dbReference>
<evidence type="ECO:0000256" key="1">
    <source>
        <dbReference type="SAM" id="Phobius"/>
    </source>
</evidence>
<dbReference type="STRING" id="1397694.GCA_000702585_01035"/>
<name>A0A377FRI1_9BACL</name>
<evidence type="ECO:0000313" key="2">
    <source>
        <dbReference type="EMBL" id="STO07174.1"/>
    </source>
</evidence>
<dbReference type="Proteomes" id="UP000254060">
    <property type="component" value="Unassembled WGS sequence"/>
</dbReference>
<reference evidence="2 3" key="1">
    <citation type="submission" date="2018-06" db="EMBL/GenBank/DDBJ databases">
        <authorList>
            <consortium name="Pathogen Informatics"/>
            <person name="Doyle S."/>
        </authorList>
    </citation>
    <scope>NUCLEOTIDE SEQUENCE [LARGE SCALE GENOMIC DNA]</scope>
    <source>
        <strain evidence="2 3">NCTC13163</strain>
    </source>
</reference>
<evidence type="ECO:0000313" key="3">
    <source>
        <dbReference type="Proteomes" id="UP000254060"/>
    </source>
</evidence>
<accession>A0A377FRI1</accession>
<dbReference type="AlphaFoldDB" id="A0A377FRI1"/>